<comment type="caution">
    <text evidence="3">The sequence shown here is derived from an EMBL/GenBank/DDBJ whole genome shotgun (WGS) entry which is preliminary data.</text>
</comment>
<name>A0A1Y2CK42_9FUNG</name>
<feature type="domain" description="Amidohydrolase-related" evidence="2">
    <location>
        <begin position="372"/>
        <end position="530"/>
    </location>
</feature>
<dbReference type="InterPro" id="IPR011059">
    <property type="entry name" value="Metal-dep_hydrolase_composite"/>
</dbReference>
<evidence type="ECO:0000259" key="2">
    <source>
        <dbReference type="Pfam" id="PF01979"/>
    </source>
</evidence>
<accession>A0A1Y2CK42</accession>
<keyword evidence="4" id="KW-1185">Reference proteome</keyword>
<dbReference type="OrthoDB" id="10258955at2759"/>
<dbReference type="Proteomes" id="UP000193642">
    <property type="component" value="Unassembled WGS sequence"/>
</dbReference>
<dbReference type="InterPro" id="IPR006680">
    <property type="entry name" value="Amidohydro-rel"/>
</dbReference>
<dbReference type="SUPFAM" id="SSF51556">
    <property type="entry name" value="Metallo-dependent hydrolases"/>
    <property type="match status" value="1"/>
</dbReference>
<proteinExistence type="predicted"/>
<dbReference type="SUPFAM" id="SSF51338">
    <property type="entry name" value="Composite domain of metallo-dependent hydrolases"/>
    <property type="match status" value="1"/>
</dbReference>
<dbReference type="GO" id="GO:0016810">
    <property type="term" value="F:hydrolase activity, acting on carbon-nitrogen (but not peptide) bonds"/>
    <property type="evidence" value="ECO:0007669"/>
    <property type="project" value="InterPro"/>
</dbReference>
<dbReference type="AlphaFoldDB" id="A0A1Y2CK42"/>
<dbReference type="PANTHER" id="PTHR43135">
    <property type="entry name" value="ALPHA-D-RIBOSE 1-METHYLPHOSPHONATE 5-TRIPHOSPHATE DIPHOSPHATASE"/>
    <property type="match status" value="1"/>
</dbReference>
<dbReference type="InterPro" id="IPR051781">
    <property type="entry name" value="Metallo-dep_Hydrolase"/>
</dbReference>
<dbReference type="Gene3D" id="3.20.20.140">
    <property type="entry name" value="Metal-dependent hydrolases"/>
    <property type="match status" value="2"/>
</dbReference>
<gene>
    <name evidence="3" type="ORF">BCR33DRAFT_848719</name>
</gene>
<sequence length="958" mass="102700">MQRHDFFFLPPTTPESGTAREPSPSPTRRSSRTGVYEPKPSSVVMREQFHKLLVALTALIVLLLALDAFWNSSPSPLGSGITAAALEEGLRTCAATATRRRDWDRVFLEGGKPPSNNRPNGNPRHAVLSALNGSSTPLLIQHATLWDGLGNRLQNTDIALAHGIIVRIGTGLTPGDVVNAANAHANKIAKSLRGPKAHYISAQDVEVVDVQGRVVSPGLVDMHSHSGVNPSPGFWGDDDGNESAGDPTSPYLRIQDAINPQDKAIELIASGGVTTSLILPGSAALMGGEGFAIKNFKSTSNSTNHLALNSGMSLNGEDGKLWRWMKMACGENPKRFFGSEQGKFPGSRMGNAWAMRAQLEKARSTLRAQILYESLVALMRRDIRLQVHCYQTNDIDMMIRNKHEFDFPIIAFHHATEAYMLADKLATENISVALFSDFSLFKREGYKHSVRAPQVLASAGVKVAFKSDHPVFNAQHLIYEAQRAAHYGFDEDLAFAAVTSVPAERIGAGWRIGSLQEGFDADVVVWDRPPLQQGAHPLRVIIDGYTTLKHPIVTSQPPTPLPRTPAVSPLLDYPQTQLPAYTVSNISGIYTQENQILKGFITVENGIVTCIGLKCSPKGYLFNLNGGVVIPGLIGASIPLGLEEISVEESTSDGEAGTQDALDGFVYAKDGLRVGGGGKLLEYAWKSGVLTGVVAGKGAGFAQGVSVAFRTAAERYSDAVLKSDVAFHITIGNDAKEGYAKSIASQFAHLRKLLSTTPASPDSPFTDVLAGKIPLVVTTHDPNDISKLITLVSTTAPKVRLVLYGATGAYLVADELAKAGVPVILQTPRCQQQSWELRWCKPYGTTRPSVYEILKGAGVKVGFTANSWPDQVRSLLFEAGWGTVGEGIGDGKVDAEDAVGVVTWRLADAFGLEETGLGRVLVGKRASFIGLDGGPVGFGYNIQVVGDGTFVTTQPIQA</sequence>
<dbReference type="InterPro" id="IPR032466">
    <property type="entry name" value="Metal_Hydrolase"/>
</dbReference>
<protein>
    <recommendedName>
        <fullName evidence="2">Amidohydrolase-related domain-containing protein</fullName>
    </recommendedName>
</protein>
<organism evidence="3 4">
    <name type="scientific">Rhizoclosmatium globosum</name>
    <dbReference type="NCBI Taxonomy" id="329046"/>
    <lineage>
        <taxon>Eukaryota</taxon>
        <taxon>Fungi</taxon>
        <taxon>Fungi incertae sedis</taxon>
        <taxon>Chytridiomycota</taxon>
        <taxon>Chytridiomycota incertae sedis</taxon>
        <taxon>Chytridiomycetes</taxon>
        <taxon>Chytridiales</taxon>
        <taxon>Chytriomycetaceae</taxon>
        <taxon>Rhizoclosmatium</taxon>
    </lineage>
</organism>
<dbReference type="PANTHER" id="PTHR43135:SF3">
    <property type="entry name" value="ALPHA-D-RIBOSE 1-METHYLPHOSPHONATE 5-TRIPHOSPHATE DIPHOSPHATASE"/>
    <property type="match status" value="1"/>
</dbReference>
<dbReference type="Pfam" id="PF01979">
    <property type="entry name" value="Amidohydro_1"/>
    <property type="match status" value="1"/>
</dbReference>
<reference evidence="3 4" key="1">
    <citation type="submission" date="2016-07" db="EMBL/GenBank/DDBJ databases">
        <title>Pervasive Adenine N6-methylation of Active Genes in Fungi.</title>
        <authorList>
            <consortium name="DOE Joint Genome Institute"/>
            <person name="Mondo S.J."/>
            <person name="Dannebaum R.O."/>
            <person name="Kuo R.C."/>
            <person name="Labutti K."/>
            <person name="Haridas S."/>
            <person name="Kuo A."/>
            <person name="Salamov A."/>
            <person name="Ahrendt S.R."/>
            <person name="Lipzen A."/>
            <person name="Sullivan W."/>
            <person name="Andreopoulos W.B."/>
            <person name="Clum A."/>
            <person name="Lindquist E."/>
            <person name="Daum C."/>
            <person name="Ramamoorthy G.K."/>
            <person name="Gryganskyi A."/>
            <person name="Culley D."/>
            <person name="Magnuson J.K."/>
            <person name="James T.Y."/>
            <person name="O'Malley M.A."/>
            <person name="Stajich J.E."/>
            <person name="Spatafora J.W."/>
            <person name="Visel A."/>
            <person name="Grigoriev I.V."/>
        </authorList>
    </citation>
    <scope>NUCLEOTIDE SEQUENCE [LARGE SCALE GENOMIC DNA]</scope>
    <source>
        <strain evidence="3 4">JEL800</strain>
    </source>
</reference>
<dbReference type="EMBL" id="MCGO01000014">
    <property type="protein sequence ID" value="ORY47370.1"/>
    <property type="molecule type" value="Genomic_DNA"/>
</dbReference>
<evidence type="ECO:0000256" key="1">
    <source>
        <dbReference type="SAM" id="MobiDB-lite"/>
    </source>
</evidence>
<dbReference type="STRING" id="329046.A0A1Y2CK42"/>
<evidence type="ECO:0000313" key="3">
    <source>
        <dbReference type="EMBL" id="ORY47370.1"/>
    </source>
</evidence>
<evidence type="ECO:0000313" key="4">
    <source>
        <dbReference type="Proteomes" id="UP000193642"/>
    </source>
</evidence>
<feature type="region of interest" description="Disordered" evidence="1">
    <location>
        <begin position="9"/>
        <end position="39"/>
    </location>
</feature>